<dbReference type="InterPro" id="IPR045584">
    <property type="entry name" value="Pilin-like"/>
</dbReference>
<protein>
    <submittedName>
        <fullName evidence="2">General secretion pathway protein H</fullName>
    </submittedName>
</protein>
<gene>
    <name evidence="2" type="ORF">CfE428DRAFT_5050</name>
</gene>
<dbReference type="AlphaFoldDB" id="B4D810"/>
<comment type="caution">
    <text evidence="2">The sequence shown here is derived from an EMBL/GenBank/DDBJ whole genome shotgun (WGS) entry which is preliminary data.</text>
</comment>
<reference evidence="2 3" key="1">
    <citation type="journal article" date="2011" name="J. Bacteriol.">
        <title>Genome sequence of Chthoniobacter flavus Ellin428, an aerobic heterotrophic soil bacterium.</title>
        <authorList>
            <person name="Kant R."/>
            <person name="van Passel M.W."/>
            <person name="Palva A."/>
            <person name="Lucas S."/>
            <person name="Lapidus A."/>
            <person name="Glavina Del Rio T."/>
            <person name="Dalin E."/>
            <person name="Tice H."/>
            <person name="Bruce D."/>
            <person name="Goodwin L."/>
            <person name="Pitluck S."/>
            <person name="Larimer F.W."/>
            <person name="Land M.L."/>
            <person name="Hauser L."/>
            <person name="Sangwan P."/>
            <person name="de Vos W.M."/>
            <person name="Janssen P.H."/>
            <person name="Smidt H."/>
        </authorList>
    </citation>
    <scope>NUCLEOTIDE SEQUENCE [LARGE SCALE GENOMIC DNA]</scope>
    <source>
        <strain evidence="2 3">Ellin428</strain>
    </source>
</reference>
<sequence>MTRPTQRGFSLIELLVVVFIIGIIAAFAVPAVVNVSRGSRLTQATQIIGDQLAIARQTAIGRNRLVEVRFYKFSDPEIPNSTTSYRAVQIMEVINSRVTSPVDRVQLLPNTMIVDASPTLSSLLDSSKRTIVNGTTPLPRTGTNYQYATIRFRPDGSTDLLPTNTWFLTVHDEVLGDGLTQPPTDFTTIAIDPVNGALKFFRPGL</sequence>
<keyword evidence="3" id="KW-1185">Reference proteome</keyword>
<name>B4D810_9BACT</name>
<keyword evidence="1" id="KW-0812">Transmembrane</keyword>
<keyword evidence="1" id="KW-0472">Membrane</keyword>
<dbReference type="NCBIfam" id="TIGR02596">
    <property type="entry name" value="Verru_Chthon cassette protein D"/>
    <property type="match status" value="1"/>
</dbReference>
<dbReference type="EMBL" id="ABVL01000020">
    <property type="protein sequence ID" value="EDY17364.1"/>
    <property type="molecule type" value="Genomic_DNA"/>
</dbReference>
<accession>B4D810</accession>
<dbReference type="InterPro" id="IPR012902">
    <property type="entry name" value="N_methyl_site"/>
</dbReference>
<dbReference type="PROSITE" id="PS00409">
    <property type="entry name" value="PROKAR_NTER_METHYL"/>
    <property type="match status" value="1"/>
</dbReference>
<keyword evidence="1" id="KW-1133">Transmembrane helix</keyword>
<dbReference type="SUPFAM" id="SSF54523">
    <property type="entry name" value="Pili subunits"/>
    <property type="match status" value="1"/>
</dbReference>
<organism evidence="2 3">
    <name type="scientific">Chthoniobacter flavus Ellin428</name>
    <dbReference type="NCBI Taxonomy" id="497964"/>
    <lineage>
        <taxon>Bacteria</taxon>
        <taxon>Pseudomonadati</taxon>
        <taxon>Verrucomicrobiota</taxon>
        <taxon>Spartobacteria</taxon>
        <taxon>Chthoniobacterales</taxon>
        <taxon>Chthoniobacteraceae</taxon>
        <taxon>Chthoniobacter</taxon>
    </lineage>
</organism>
<dbReference type="Pfam" id="PF07963">
    <property type="entry name" value="N_methyl"/>
    <property type="match status" value="1"/>
</dbReference>
<dbReference type="RefSeq" id="WP_006982371.1">
    <property type="nucleotide sequence ID" value="NZ_ABVL01000020.1"/>
</dbReference>
<dbReference type="STRING" id="497964.CfE428DRAFT_5050"/>
<dbReference type="InterPro" id="IPR019836">
    <property type="entry name" value="Verru/Chthon_D"/>
</dbReference>
<proteinExistence type="predicted"/>
<evidence type="ECO:0000313" key="3">
    <source>
        <dbReference type="Proteomes" id="UP000005824"/>
    </source>
</evidence>
<dbReference type="Gene3D" id="3.30.700.10">
    <property type="entry name" value="Glycoprotein, Type 4 Pilin"/>
    <property type="match status" value="1"/>
</dbReference>
<evidence type="ECO:0000313" key="2">
    <source>
        <dbReference type="EMBL" id="EDY17364.1"/>
    </source>
</evidence>
<dbReference type="InParanoid" id="B4D810"/>
<dbReference type="Proteomes" id="UP000005824">
    <property type="component" value="Unassembled WGS sequence"/>
</dbReference>
<dbReference type="NCBIfam" id="TIGR02532">
    <property type="entry name" value="IV_pilin_GFxxxE"/>
    <property type="match status" value="1"/>
</dbReference>
<dbReference type="eggNOG" id="ENOG50341SH">
    <property type="taxonomic scope" value="Bacteria"/>
</dbReference>
<feature type="transmembrane region" description="Helical" evidence="1">
    <location>
        <begin position="12"/>
        <end position="33"/>
    </location>
</feature>
<evidence type="ECO:0000256" key="1">
    <source>
        <dbReference type="SAM" id="Phobius"/>
    </source>
</evidence>